<dbReference type="InterPro" id="IPR052550">
    <property type="entry name" value="Pyrimidine_5'-ntase_YjjG"/>
</dbReference>
<organism evidence="1 2">
    <name type="scientific">Albibacterium bauzanense</name>
    <dbReference type="NCBI Taxonomy" id="653929"/>
    <lineage>
        <taxon>Bacteria</taxon>
        <taxon>Pseudomonadati</taxon>
        <taxon>Bacteroidota</taxon>
        <taxon>Sphingobacteriia</taxon>
        <taxon>Sphingobacteriales</taxon>
        <taxon>Sphingobacteriaceae</taxon>
        <taxon>Albibacterium</taxon>
    </lineage>
</organism>
<comment type="caution">
    <text evidence="1">The sequence shown here is derived from an EMBL/GenBank/DDBJ whole genome shotgun (WGS) entry which is preliminary data.</text>
</comment>
<dbReference type="GO" id="GO:0008253">
    <property type="term" value="F:5'-nucleotidase activity"/>
    <property type="evidence" value="ECO:0007669"/>
    <property type="project" value="InterPro"/>
</dbReference>
<dbReference type="InterPro" id="IPR023198">
    <property type="entry name" value="PGP-like_dom2"/>
</dbReference>
<dbReference type="SFLD" id="SFLDG01135">
    <property type="entry name" value="C1.5.6:_HAD__Beta-PGM__Phospha"/>
    <property type="match status" value="1"/>
</dbReference>
<dbReference type="PANTHER" id="PTHR47478:SF1">
    <property type="entry name" value="PYRIMIDINE 5'-NUCLEOTIDASE YJJG"/>
    <property type="match status" value="1"/>
</dbReference>
<keyword evidence="1" id="KW-0378">Hydrolase</keyword>
<dbReference type="SUPFAM" id="SSF56784">
    <property type="entry name" value="HAD-like"/>
    <property type="match status" value="1"/>
</dbReference>
<evidence type="ECO:0000313" key="1">
    <source>
        <dbReference type="EMBL" id="TCK83245.1"/>
    </source>
</evidence>
<gene>
    <name evidence="1" type="ORF">C8N28_1835</name>
</gene>
<dbReference type="NCBIfam" id="TIGR02254">
    <property type="entry name" value="YjjG_YfnB"/>
    <property type="match status" value="1"/>
</dbReference>
<dbReference type="SFLD" id="SFLDS00003">
    <property type="entry name" value="Haloacid_Dehalogenase"/>
    <property type="match status" value="1"/>
</dbReference>
<dbReference type="RefSeq" id="WP_132224058.1">
    <property type="nucleotide sequence ID" value="NZ_SMGO01000002.1"/>
</dbReference>
<dbReference type="SFLD" id="SFLDG01129">
    <property type="entry name" value="C1.5:_HAD__Beta-PGM__Phosphata"/>
    <property type="match status" value="1"/>
</dbReference>
<dbReference type="EMBL" id="SMGO01000002">
    <property type="protein sequence ID" value="TCK83245.1"/>
    <property type="molecule type" value="Genomic_DNA"/>
</dbReference>
<keyword evidence="2" id="KW-1185">Reference proteome</keyword>
<dbReference type="Gene3D" id="3.40.50.1000">
    <property type="entry name" value="HAD superfamily/HAD-like"/>
    <property type="match status" value="1"/>
</dbReference>
<dbReference type="PRINTS" id="PR00413">
    <property type="entry name" value="HADHALOGNASE"/>
</dbReference>
<accession>A0A4R1LVX4</accession>
<dbReference type="InterPro" id="IPR011951">
    <property type="entry name" value="HAD-SF_hydro_IA_YjjG/PynA"/>
</dbReference>
<dbReference type="AlphaFoldDB" id="A0A4R1LVX4"/>
<dbReference type="InterPro" id="IPR023214">
    <property type="entry name" value="HAD_sf"/>
</dbReference>
<name>A0A4R1LVX4_9SPHI</name>
<protein>
    <submittedName>
        <fullName evidence="1">Putative hydrolase of the HAD superfamily</fullName>
    </submittedName>
</protein>
<dbReference type="PANTHER" id="PTHR47478">
    <property type="match status" value="1"/>
</dbReference>
<dbReference type="InterPro" id="IPR006439">
    <property type="entry name" value="HAD-SF_hydro_IA"/>
</dbReference>
<proteinExistence type="predicted"/>
<reference evidence="1 2" key="1">
    <citation type="submission" date="2019-03" db="EMBL/GenBank/DDBJ databases">
        <title>Genomic Encyclopedia of Archaeal and Bacterial Type Strains, Phase II (KMG-II): from individual species to whole genera.</title>
        <authorList>
            <person name="Goeker M."/>
        </authorList>
    </citation>
    <scope>NUCLEOTIDE SEQUENCE [LARGE SCALE GENOMIC DNA]</scope>
    <source>
        <strain evidence="1 2">DSM 22554</strain>
    </source>
</reference>
<dbReference type="Gene3D" id="1.10.150.240">
    <property type="entry name" value="Putative phosphatase, domain 2"/>
    <property type="match status" value="1"/>
</dbReference>
<evidence type="ECO:0000313" key="2">
    <source>
        <dbReference type="Proteomes" id="UP000294616"/>
    </source>
</evidence>
<dbReference type="Proteomes" id="UP000294616">
    <property type="component" value="Unassembled WGS sequence"/>
</dbReference>
<dbReference type="NCBIfam" id="TIGR01549">
    <property type="entry name" value="HAD-SF-IA-v1"/>
    <property type="match status" value="1"/>
</dbReference>
<sequence>MSLSFKSKKHLFFDLDHTLWDFDKNAGEALTELFEIYKFKELGLSSSDIFIEVYTKNNHQLWSQYHMGEITKDQLRAARFINTFTDLGIESSLFPSQFEEDYLNLCPKKTNLFPYAIEVLEYLQNKYVLHLISNGFKKASETKVATTGIAKYFSQIIISENIGVHKPHPEIFNYALTGALAEKSESIMIGDSIEADIRGAQNFGIDAIFFNPNRVNTPKDIKHQIIELKELMEIF</sequence>
<dbReference type="InterPro" id="IPR036412">
    <property type="entry name" value="HAD-like_sf"/>
</dbReference>
<dbReference type="OrthoDB" id="9802350at2"/>
<dbReference type="Pfam" id="PF00702">
    <property type="entry name" value="Hydrolase"/>
    <property type="match status" value="1"/>
</dbReference>